<organism evidence="3">
    <name type="scientific">Streptantibioticus silvisoli</name>
    <dbReference type="NCBI Taxonomy" id="2705255"/>
    <lineage>
        <taxon>Bacteria</taxon>
        <taxon>Bacillati</taxon>
        <taxon>Actinomycetota</taxon>
        <taxon>Actinomycetes</taxon>
        <taxon>Kitasatosporales</taxon>
        <taxon>Streptomycetaceae</taxon>
        <taxon>Streptantibioticus</taxon>
    </lineage>
</organism>
<dbReference type="InterPro" id="IPR002213">
    <property type="entry name" value="UDP_glucos_trans"/>
</dbReference>
<dbReference type="InterPro" id="IPR010610">
    <property type="entry name" value="EryCIII-like_C"/>
</dbReference>
<gene>
    <name evidence="3" type="ORF">POF50_016165</name>
</gene>
<protein>
    <submittedName>
        <fullName evidence="3">Glycosyltransferase</fullName>
    </submittedName>
</protein>
<dbReference type="GO" id="GO:0008194">
    <property type="term" value="F:UDP-glycosyltransferase activity"/>
    <property type="evidence" value="ECO:0007669"/>
    <property type="project" value="InterPro"/>
</dbReference>
<dbReference type="PANTHER" id="PTHR48050">
    <property type="entry name" value="STEROL 3-BETA-GLUCOSYLTRANSFERASE"/>
    <property type="match status" value="1"/>
</dbReference>
<name>A0AA90KGZ7_9ACTN</name>
<accession>A0AA90KGZ7</accession>
<evidence type="ECO:0000259" key="2">
    <source>
        <dbReference type="Pfam" id="PF06722"/>
    </source>
</evidence>
<comment type="caution">
    <text evidence="3">The sequence shown here is derived from an EMBL/GenBank/DDBJ whole genome shotgun (WGS) entry which is preliminary data.</text>
</comment>
<dbReference type="PANTHER" id="PTHR48050:SF13">
    <property type="entry name" value="STEROL 3-BETA-GLUCOSYLTRANSFERASE UGT80A2"/>
    <property type="match status" value="1"/>
</dbReference>
<reference evidence="3" key="1">
    <citation type="submission" date="2023-05" db="EMBL/GenBank/DDBJ databases">
        <title>Streptantibioticus silvisoli sp. nov., acidotolerant actinomycetes 1 from pine litter.</title>
        <authorList>
            <person name="Swiecimska M."/>
            <person name="Golinska P."/>
            <person name="Sangal V."/>
            <person name="Wachnowicz B."/>
            <person name="Goodfellow M."/>
        </authorList>
    </citation>
    <scope>NUCLEOTIDE SEQUENCE</scope>
    <source>
        <strain evidence="3">SL13</strain>
    </source>
</reference>
<keyword evidence="1" id="KW-0808">Transferase</keyword>
<feature type="domain" description="Erythromycin biosynthesis protein CIII-like C-terminal" evidence="2">
    <location>
        <begin position="260"/>
        <end position="363"/>
    </location>
</feature>
<dbReference type="GO" id="GO:0016758">
    <property type="term" value="F:hexosyltransferase activity"/>
    <property type="evidence" value="ECO:0007669"/>
    <property type="project" value="UniProtKB-ARBA"/>
</dbReference>
<dbReference type="EMBL" id="JABXJJ020000018">
    <property type="protein sequence ID" value="MDI5970859.1"/>
    <property type="molecule type" value="Genomic_DNA"/>
</dbReference>
<dbReference type="CDD" id="cd03784">
    <property type="entry name" value="GT1_Gtf-like"/>
    <property type="match status" value="1"/>
</dbReference>
<evidence type="ECO:0000256" key="1">
    <source>
        <dbReference type="ARBA" id="ARBA00022679"/>
    </source>
</evidence>
<dbReference type="AlphaFoldDB" id="A0AA90KGZ7"/>
<sequence>MSRFLFVVPPLVGHINPLLGVAEELAGRGHEVAWAGYPEQITRLAGDEATVFGCDMPDGGLVRPPQLAGPAAFKFLWEEFFLPLADLMAPGVDAAIDAFGPDVVVTDQHAVAGALVAERRGVPHVTSATTSAELIDPLAGMPKVGAWLQGLLTGLRGRIGDPSATGDPRFSPHAVIAFTGRDLLGGTELPHERTYLVGPAIAPRVDRSDFPWSALDPDRKRVLVSLGTANLDAGARFLTEAVTALDGLGDRVQGIVVDPGGTLGEVPPGILVRPYVPQLELLTKVDAVVCHGGHNTVCESLWHGVPLVIAPIRDDQPIVAGQVVDAGAGVRVRFTRVDAARLGAAIETVLDPSGGHRAAAESIGRSFRAAGGVVTAADRLVDIAEPASPAARPTDRQCEEPT</sequence>
<proteinExistence type="predicted"/>
<dbReference type="GO" id="GO:0017000">
    <property type="term" value="P:antibiotic biosynthetic process"/>
    <property type="evidence" value="ECO:0007669"/>
    <property type="project" value="UniProtKB-ARBA"/>
</dbReference>
<evidence type="ECO:0000313" key="3">
    <source>
        <dbReference type="EMBL" id="MDI5970859.1"/>
    </source>
</evidence>
<dbReference type="SUPFAM" id="SSF53756">
    <property type="entry name" value="UDP-Glycosyltransferase/glycogen phosphorylase"/>
    <property type="match status" value="1"/>
</dbReference>
<dbReference type="RefSeq" id="WP_271314645.1">
    <property type="nucleotide sequence ID" value="NZ_JABXJJ020000018.1"/>
</dbReference>
<dbReference type="Gene3D" id="3.40.50.2000">
    <property type="entry name" value="Glycogen Phosphorylase B"/>
    <property type="match status" value="2"/>
</dbReference>
<dbReference type="InterPro" id="IPR050426">
    <property type="entry name" value="Glycosyltransferase_28"/>
</dbReference>
<dbReference type="Pfam" id="PF06722">
    <property type="entry name" value="EryCIII-like_C"/>
    <property type="match status" value="1"/>
</dbReference>